<evidence type="ECO:0000256" key="1">
    <source>
        <dbReference type="SAM" id="MobiDB-lite"/>
    </source>
</evidence>
<evidence type="ECO:0000313" key="3">
    <source>
        <dbReference type="Proteomes" id="UP001287445"/>
    </source>
</evidence>
<dbReference type="AlphaFoldDB" id="A0AAJ2R9A1"/>
<accession>A0AAJ2R9A1</accession>
<protein>
    <submittedName>
        <fullName evidence="2">Uncharacterized protein</fullName>
    </submittedName>
</protein>
<feature type="region of interest" description="Disordered" evidence="1">
    <location>
        <begin position="1"/>
        <end position="22"/>
    </location>
</feature>
<feature type="compositionally biased region" description="Low complexity" evidence="1">
    <location>
        <begin position="1"/>
        <end position="14"/>
    </location>
</feature>
<comment type="caution">
    <text evidence="2">The sequence shown here is derived from an EMBL/GenBank/DDBJ whole genome shotgun (WGS) entry which is preliminary data.</text>
</comment>
<reference evidence="2" key="1">
    <citation type="submission" date="2023-11" db="EMBL/GenBank/DDBJ databases">
        <title>Identification and selenium tolerance of Delftia acidovorans R3-25.</title>
        <authorList>
            <person name="Zhang S."/>
            <person name="Liu Y."/>
            <person name="Guo Y."/>
        </authorList>
    </citation>
    <scope>NUCLEOTIDE SEQUENCE</scope>
    <source>
        <strain evidence="2">R3-25</strain>
    </source>
</reference>
<gene>
    <name evidence="2" type="ORF">SGN30_28895</name>
</gene>
<organism evidence="2 3">
    <name type="scientific">Delftia acidovorans</name>
    <name type="common">Pseudomonas acidovorans</name>
    <name type="synonym">Comamonas acidovorans</name>
    <dbReference type="NCBI Taxonomy" id="80866"/>
    <lineage>
        <taxon>Bacteria</taxon>
        <taxon>Pseudomonadati</taxon>
        <taxon>Pseudomonadota</taxon>
        <taxon>Betaproteobacteria</taxon>
        <taxon>Burkholderiales</taxon>
        <taxon>Comamonadaceae</taxon>
        <taxon>Delftia</taxon>
    </lineage>
</organism>
<sequence>MGQLLSETQTLQTLGNATGPARHKLQRSLLHGYDELGNRTHTRMPDGRTLHWLFYGSGHLHQINIAHPQLSDKINELKVSGVKISDAQASEIRKSV</sequence>
<dbReference type="EMBL" id="JAWWMZ010000017">
    <property type="protein sequence ID" value="MDX4957457.1"/>
    <property type="molecule type" value="Genomic_DNA"/>
</dbReference>
<dbReference type="Proteomes" id="UP001287445">
    <property type="component" value="Unassembled WGS sequence"/>
</dbReference>
<proteinExistence type="predicted"/>
<evidence type="ECO:0000313" key="2">
    <source>
        <dbReference type="EMBL" id="MDX4957457.1"/>
    </source>
</evidence>
<name>A0AAJ2R9A1_DELAC</name>